<keyword evidence="3 4" id="KW-0592">Phosphate transport</keyword>
<organism evidence="8 9">
    <name type="scientific">Streptomyces chumphonensis</name>
    <dbReference type="NCBI Taxonomy" id="1214925"/>
    <lineage>
        <taxon>Bacteria</taxon>
        <taxon>Bacillati</taxon>
        <taxon>Actinomycetota</taxon>
        <taxon>Actinomycetes</taxon>
        <taxon>Kitasatosporales</taxon>
        <taxon>Streptomycetaceae</taxon>
        <taxon>Streptomyces</taxon>
    </lineage>
</organism>
<dbReference type="GO" id="GO:0043190">
    <property type="term" value="C:ATP-binding cassette (ABC) transporter complex"/>
    <property type="evidence" value="ECO:0007669"/>
    <property type="project" value="InterPro"/>
</dbReference>
<feature type="chain" id="PRO_5037733722" description="Phosphate-binding protein" evidence="6">
    <location>
        <begin position="24"/>
        <end position="368"/>
    </location>
</feature>
<keyword evidence="2 4" id="KW-0813">Transport</keyword>
<name>A0A927F1I5_9ACTN</name>
<dbReference type="Pfam" id="PF12849">
    <property type="entry name" value="PBP_like_2"/>
    <property type="match status" value="1"/>
</dbReference>
<dbReference type="Proteomes" id="UP000632289">
    <property type="component" value="Unassembled WGS sequence"/>
</dbReference>
<dbReference type="PIRSF" id="PIRSF002756">
    <property type="entry name" value="PstS"/>
    <property type="match status" value="1"/>
</dbReference>
<dbReference type="InterPro" id="IPR005673">
    <property type="entry name" value="ABC_phos-bd_PstS"/>
</dbReference>
<evidence type="ECO:0000313" key="9">
    <source>
        <dbReference type="Proteomes" id="UP000632289"/>
    </source>
</evidence>
<dbReference type="NCBIfam" id="TIGR00975">
    <property type="entry name" value="3a0107s03"/>
    <property type="match status" value="1"/>
</dbReference>
<proteinExistence type="inferred from homology"/>
<reference evidence="8" key="1">
    <citation type="submission" date="2020-09" db="EMBL/GenBank/DDBJ databases">
        <title>Secondary metabolite and genome analysis of marine Streptomyces chumphonensis KK1-2T.</title>
        <authorList>
            <person name="Phongsopitanun W."/>
            <person name="Kanchanasin P."/>
            <person name="Pittayakhajonwut P."/>
            <person name="Suwanborirux K."/>
            <person name="Tanasupawat S."/>
        </authorList>
    </citation>
    <scope>NUCLEOTIDE SEQUENCE</scope>
    <source>
        <strain evidence="8">KK1-2</strain>
    </source>
</reference>
<evidence type="ECO:0000259" key="7">
    <source>
        <dbReference type="Pfam" id="PF12849"/>
    </source>
</evidence>
<feature type="region of interest" description="Disordered" evidence="5">
    <location>
        <begin position="25"/>
        <end position="54"/>
    </location>
</feature>
<dbReference type="PANTHER" id="PTHR42996">
    <property type="entry name" value="PHOSPHATE-BINDING PROTEIN PSTS"/>
    <property type="match status" value="1"/>
</dbReference>
<dbReference type="Gene3D" id="3.40.190.10">
    <property type="entry name" value="Periplasmic binding protein-like II"/>
    <property type="match status" value="2"/>
</dbReference>
<dbReference type="AlphaFoldDB" id="A0A927F1I5"/>
<evidence type="ECO:0000256" key="3">
    <source>
        <dbReference type="ARBA" id="ARBA00022592"/>
    </source>
</evidence>
<dbReference type="PANTHER" id="PTHR42996:SF1">
    <property type="entry name" value="PHOSPHATE-BINDING PROTEIN PSTS"/>
    <property type="match status" value="1"/>
</dbReference>
<protein>
    <recommendedName>
        <fullName evidence="4">Phosphate-binding protein</fullName>
    </recommendedName>
</protein>
<dbReference type="EMBL" id="JACXYU010000006">
    <property type="protein sequence ID" value="MBD3932632.1"/>
    <property type="molecule type" value="Genomic_DNA"/>
</dbReference>
<dbReference type="RefSeq" id="WP_191209932.1">
    <property type="nucleotide sequence ID" value="NZ_BAABKL010000014.1"/>
</dbReference>
<keyword evidence="6" id="KW-0732">Signal</keyword>
<sequence>MKRSTRSRILALSTAAVLSLSLAACGSSNESDDDNGGGGGGGESSLSGTLSGAGASSQDAAQQAWMAGFQEKNPDVTVNYDPIGSGGGREQFLAGGSDFGGTDAYLDEEEVAKATERCGELIEIPAYVSPIAVVFNLDGVEELNLKPGTIAQIFDQKITKWDDPAIAEDNPDVELPDTAISPVNRSDESGTTENFVEYLSATAGDDWPHEVSGDWPVSGGEAAQGTSGVVQAVTSGTGTIGYADASQAGDLGTVNVGVGEEFVGYSPEAAAKVVEVSERVEGRGEYDFAYDLARDTTEAGTYPIVLVSYAMACSTYEDEQTAELVQAYLGYMVSEDGQAAAAEAAGSAPLSDTLREQAEGAIEAISAG</sequence>
<gene>
    <name evidence="8" type="primary">pstS</name>
    <name evidence="8" type="ORF">IF129_13855</name>
</gene>
<evidence type="ECO:0000256" key="1">
    <source>
        <dbReference type="ARBA" id="ARBA00008725"/>
    </source>
</evidence>
<accession>A0A927F1I5</accession>
<feature type="compositionally biased region" description="Low complexity" evidence="5">
    <location>
        <begin position="44"/>
        <end position="54"/>
    </location>
</feature>
<evidence type="ECO:0000256" key="2">
    <source>
        <dbReference type="ARBA" id="ARBA00022448"/>
    </source>
</evidence>
<feature type="signal peptide" evidence="6">
    <location>
        <begin position="1"/>
        <end position="23"/>
    </location>
</feature>
<evidence type="ECO:0000313" key="8">
    <source>
        <dbReference type="EMBL" id="MBD3932632.1"/>
    </source>
</evidence>
<comment type="similarity">
    <text evidence="1 4">Belongs to the PstS family.</text>
</comment>
<dbReference type="GO" id="GO:0035435">
    <property type="term" value="P:phosphate ion transmembrane transport"/>
    <property type="evidence" value="ECO:0007669"/>
    <property type="project" value="InterPro"/>
</dbReference>
<dbReference type="InterPro" id="IPR050962">
    <property type="entry name" value="Phosphate-bind_PstS"/>
</dbReference>
<dbReference type="SUPFAM" id="SSF53850">
    <property type="entry name" value="Periplasmic binding protein-like II"/>
    <property type="match status" value="1"/>
</dbReference>
<feature type="domain" description="PBP" evidence="7">
    <location>
        <begin position="43"/>
        <end position="335"/>
    </location>
</feature>
<evidence type="ECO:0000256" key="4">
    <source>
        <dbReference type="PIRNR" id="PIRNR002756"/>
    </source>
</evidence>
<dbReference type="InterPro" id="IPR024370">
    <property type="entry name" value="PBP_domain"/>
</dbReference>
<keyword evidence="9" id="KW-1185">Reference proteome</keyword>
<dbReference type="PROSITE" id="PS51257">
    <property type="entry name" value="PROKAR_LIPOPROTEIN"/>
    <property type="match status" value="1"/>
</dbReference>
<comment type="caution">
    <text evidence="8">The sequence shown here is derived from an EMBL/GenBank/DDBJ whole genome shotgun (WGS) entry which is preliminary data.</text>
</comment>
<dbReference type="CDD" id="cd13565">
    <property type="entry name" value="PBP2_PstS"/>
    <property type="match status" value="1"/>
</dbReference>
<evidence type="ECO:0000256" key="6">
    <source>
        <dbReference type="SAM" id="SignalP"/>
    </source>
</evidence>
<dbReference type="GO" id="GO:0042301">
    <property type="term" value="F:phosphate ion binding"/>
    <property type="evidence" value="ECO:0007669"/>
    <property type="project" value="InterPro"/>
</dbReference>
<evidence type="ECO:0000256" key="5">
    <source>
        <dbReference type="SAM" id="MobiDB-lite"/>
    </source>
</evidence>